<comment type="caution">
    <text evidence="3">The sequence shown here is derived from an EMBL/GenBank/DDBJ whole genome shotgun (WGS) entry which is preliminary data.</text>
</comment>
<proteinExistence type="predicted"/>
<reference evidence="3 4" key="1">
    <citation type="submission" date="2017-10" db="EMBL/GenBank/DDBJ databases">
        <title>The new phylogeny of genus Mycobacterium.</title>
        <authorList>
            <person name="Tortoli E."/>
            <person name="Trovato A."/>
            <person name="Cirillo D.M."/>
        </authorList>
    </citation>
    <scope>NUCLEOTIDE SEQUENCE [LARGE SCALE GENOMIC DNA]</scope>
    <source>
        <strain evidence="3 4">CCUG37673</strain>
    </source>
</reference>
<gene>
    <name evidence="3" type="ORF">CQY20_31235</name>
    <name evidence="2" type="ORF">MAGR_36000</name>
</gene>
<evidence type="ECO:0000313" key="2">
    <source>
        <dbReference type="EMBL" id="GFG52159.1"/>
    </source>
</evidence>
<feature type="compositionally biased region" description="Low complexity" evidence="1">
    <location>
        <begin position="232"/>
        <end position="249"/>
    </location>
</feature>
<feature type="region of interest" description="Disordered" evidence="1">
    <location>
        <begin position="159"/>
        <end position="207"/>
    </location>
</feature>
<accession>A0A2A7MNT8</accession>
<reference evidence="2 5" key="2">
    <citation type="journal article" date="2019" name="Emerg. Microbes Infect.">
        <title>Comprehensive subspecies identification of 175 nontuberculous mycobacteria species based on 7547 genomic profiles.</title>
        <authorList>
            <person name="Matsumoto Y."/>
            <person name="Kinjo T."/>
            <person name="Motooka D."/>
            <person name="Nabeya D."/>
            <person name="Jung N."/>
            <person name="Uechi K."/>
            <person name="Horii T."/>
            <person name="Iida T."/>
            <person name="Fujita J."/>
            <person name="Nakamura S."/>
        </authorList>
    </citation>
    <scope>NUCLEOTIDE SEQUENCE [LARGE SCALE GENOMIC DNA]</scope>
    <source>
        <strain evidence="2 5">JCM 6377</strain>
    </source>
</reference>
<evidence type="ECO:0000256" key="1">
    <source>
        <dbReference type="SAM" id="MobiDB-lite"/>
    </source>
</evidence>
<feature type="region of interest" description="Disordered" evidence="1">
    <location>
        <begin position="291"/>
        <end position="313"/>
    </location>
</feature>
<organism evidence="3 4">
    <name type="scientific">Mycolicibacterium agri</name>
    <name type="common">Mycobacterium agri</name>
    <dbReference type="NCBI Taxonomy" id="36811"/>
    <lineage>
        <taxon>Bacteria</taxon>
        <taxon>Bacillati</taxon>
        <taxon>Actinomycetota</taxon>
        <taxon>Actinomycetes</taxon>
        <taxon>Mycobacteriales</taxon>
        <taxon>Mycobacteriaceae</taxon>
        <taxon>Mycolicibacterium</taxon>
    </lineage>
</organism>
<protein>
    <submittedName>
        <fullName evidence="3">Uncharacterized protein</fullName>
    </submittedName>
</protein>
<feature type="compositionally biased region" description="Low complexity" evidence="1">
    <location>
        <begin position="186"/>
        <end position="207"/>
    </location>
</feature>
<evidence type="ECO:0000313" key="4">
    <source>
        <dbReference type="Proteomes" id="UP000220914"/>
    </source>
</evidence>
<sequence>MALIGGAAGNGNSTQLSLFSSNIFNPQISLFGDNWSNNTAITNVAGLNGNGSSTSATSKGLFGTSLFGGVLGNGNTNQVAAGSANIFNPQFALLGRNTSHNKAATNLSFLNGNFSQTSTTSGGLLGTGLFGGTTGNGNTNQLAAFVSNLVNPQWSISGSNLSNNRADTNDADTNGNYSTNEVSSDGGNNTVVGTNGNGNTNQTGYGTGNIINDQLRVLPSPDLSDLTNAQVTSGTEETATTGEEVLTTGSQLPGQQAKSGVGTRTPKPGRLGSRIAGAIDRTSDAVKKALGLNRKNPSANATQGGDQNHDSTE</sequence>
<reference evidence="2" key="3">
    <citation type="submission" date="2020-02" db="EMBL/GenBank/DDBJ databases">
        <authorList>
            <person name="Matsumoto Y."/>
            <person name="Motooka D."/>
            <person name="Nakamura S."/>
        </authorList>
    </citation>
    <scope>NUCLEOTIDE SEQUENCE</scope>
    <source>
        <strain evidence="2">JCM 6377</strain>
    </source>
</reference>
<feature type="compositionally biased region" description="Low complexity" evidence="1">
    <location>
        <begin position="163"/>
        <end position="176"/>
    </location>
</feature>
<keyword evidence="4" id="KW-1185">Reference proteome</keyword>
<dbReference type="Proteomes" id="UP000220914">
    <property type="component" value="Unassembled WGS sequence"/>
</dbReference>
<evidence type="ECO:0000313" key="3">
    <source>
        <dbReference type="EMBL" id="PEG33344.1"/>
    </source>
</evidence>
<feature type="region of interest" description="Disordered" evidence="1">
    <location>
        <begin position="221"/>
        <end position="274"/>
    </location>
</feature>
<dbReference type="EMBL" id="BLKS01000001">
    <property type="protein sequence ID" value="GFG52159.1"/>
    <property type="molecule type" value="Genomic_DNA"/>
</dbReference>
<dbReference type="AlphaFoldDB" id="A0A2A7MNT8"/>
<evidence type="ECO:0000313" key="5">
    <source>
        <dbReference type="Proteomes" id="UP000465302"/>
    </source>
</evidence>
<feature type="compositionally biased region" description="Polar residues" evidence="1">
    <location>
        <begin position="295"/>
        <end position="306"/>
    </location>
</feature>
<name>A0A2A7MNT8_MYCAG</name>
<dbReference type="RefSeq" id="WP_097944825.1">
    <property type="nucleotide sequence ID" value="NZ_BLKS01000001.1"/>
</dbReference>
<dbReference type="EMBL" id="PDCP01000120">
    <property type="protein sequence ID" value="PEG33344.1"/>
    <property type="molecule type" value="Genomic_DNA"/>
</dbReference>
<dbReference type="Proteomes" id="UP000465302">
    <property type="component" value="Unassembled WGS sequence"/>
</dbReference>